<dbReference type="Gene3D" id="3.40.630.40">
    <property type="entry name" value="Zn-dependent exopeptidases"/>
    <property type="match status" value="1"/>
</dbReference>
<proteinExistence type="predicted"/>
<keyword evidence="1" id="KW-0378">Hydrolase</keyword>
<dbReference type="AlphaFoldDB" id="A0A5A7MQX8"/>
<organism evidence="1 2">
    <name type="scientific">Iodidimonas gelatinilytica</name>
    <dbReference type="NCBI Taxonomy" id="1236966"/>
    <lineage>
        <taxon>Bacteria</taxon>
        <taxon>Pseudomonadati</taxon>
        <taxon>Pseudomonadota</taxon>
        <taxon>Alphaproteobacteria</taxon>
        <taxon>Iodidimonadales</taxon>
        <taxon>Iodidimonadaceae</taxon>
        <taxon>Iodidimonas</taxon>
    </lineage>
</organism>
<name>A0A5A7MQX8_9PROT</name>
<dbReference type="Pfam" id="PF05013">
    <property type="entry name" value="FGase"/>
    <property type="match status" value="1"/>
</dbReference>
<dbReference type="Proteomes" id="UP000322084">
    <property type="component" value="Unassembled WGS sequence"/>
</dbReference>
<dbReference type="GO" id="GO:0016787">
    <property type="term" value="F:hydrolase activity"/>
    <property type="evidence" value="ECO:0007669"/>
    <property type="project" value="UniProtKB-KW"/>
</dbReference>
<protein>
    <submittedName>
        <fullName evidence="1">N-formylglutamate amidohydrolase</fullName>
    </submittedName>
</protein>
<gene>
    <name evidence="1" type="ORF">JCM17844_10020</name>
</gene>
<dbReference type="RefSeq" id="WP_149999858.1">
    <property type="nucleotide sequence ID" value="NZ_BKCL01000002.1"/>
</dbReference>
<comment type="caution">
    <text evidence="1">The sequence shown here is derived from an EMBL/GenBank/DDBJ whole genome shotgun (WGS) entry which is preliminary data.</text>
</comment>
<dbReference type="EMBL" id="BKCL01000002">
    <property type="protein sequence ID" value="GEQ97365.1"/>
    <property type="molecule type" value="Genomic_DNA"/>
</dbReference>
<reference evidence="1 2" key="1">
    <citation type="submission" date="2019-09" db="EMBL/GenBank/DDBJ databases">
        <title>NBRP : Genome information of microbial organism related human and environment.</title>
        <authorList>
            <person name="Hattori M."/>
            <person name="Oshima K."/>
            <person name="Inaba H."/>
            <person name="Suda W."/>
            <person name="Sakamoto M."/>
            <person name="Iino T."/>
            <person name="Kitahara M."/>
            <person name="Oshida Y."/>
            <person name="Iida T."/>
            <person name="Kudo T."/>
            <person name="Itoh T."/>
            <person name="Ohkuma M."/>
        </authorList>
    </citation>
    <scope>NUCLEOTIDE SEQUENCE [LARGE SCALE GENOMIC DNA]</scope>
    <source>
        <strain evidence="1 2">Hi-2</strain>
    </source>
</reference>
<evidence type="ECO:0000313" key="2">
    <source>
        <dbReference type="Proteomes" id="UP000322084"/>
    </source>
</evidence>
<accession>A0A5A7MQX8</accession>
<sequence length="299" mass="33260">MTQTERDMSAPPYDLFPAFGGVGPFLCSSPHSGRYYPVTFKRASQLDGTMLRRSEDCYVDELFAHAPSYGVPLLKAVYPRAYVDLNRLETELDPLLIRDPLPSYATSESERVMAGLGTIARVVAVGVPIYSHPLSLDEVMARIAHIYRPYHQALNHLLTKAQTHFGWCALIDCHSMPSHIVRPTVDMPDKNWDADIVLGDRFGTSCDPRLTDQAEELLTGLGYKVVRNSPYAGGHCTRHYGAPANGRHALQIEINRALYMNEQSLEKTAGFSTLRKDMGHLIKGLSQLDLSTDQQLAAE</sequence>
<dbReference type="SUPFAM" id="SSF53187">
    <property type="entry name" value="Zn-dependent exopeptidases"/>
    <property type="match status" value="1"/>
</dbReference>
<evidence type="ECO:0000313" key="1">
    <source>
        <dbReference type="EMBL" id="GEQ97365.1"/>
    </source>
</evidence>
<dbReference type="InterPro" id="IPR007709">
    <property type="entry name" value="N-FG_amidohydro"/>
</dbReference>